<accession>A0AAV7U2E5</accession>
<comment type="caution">
    <text evidence="1">The sequence shown here is derived from an EMBL/GenBank/DDBJ whole genome shotgun (WGS) entry which is preliminary data.</text>
</comment>
<protein>
    <submittedName>
        <fullName evidence="1">Uncharacterized protein</fullName>
    </submittedName>
</protein>
<reference evidence="1" key="1">
    <citation type="journal article" date="2022" name="bioRxiv">
        <title>Sequencing and chromosome-scale assembly of the giantPleurodeles waltlgenome.</title>
        <authorList>
            <person name="Brown T."/>
            <person name="Elewa A."/>
            <person name="Iarovenko S."/>
            <person name="Subramanian E."/>
            <person name="Araus A.J."/>
            <person name="Petzold A."/>
            <person name="Susuki M."/>
            <person name="Suzuki K.-i.T."/>
            <person name="Hayashi T."/>
            <person name="Toyoda A."/>
            <person name="Oliveira C."/>
            <person name="Osipova E."/>
            <person name="Leigh N.D."/>
            <person name="Simon A."/>
            <person name="Yun M.H."/>
        </authorList>
    </citation>
    <scope>NUCLEOTIDE SEQUENCE</scope>
    <source>
        <strain evidence="1">20211129_DDA</strain>
        <tissue evidence="1">Liver</tissue>
    </source>
</reference>
<gene>
    <name evidence="1" type="ORF">NDU88_000039</name>
</gene>
<evidence type="ECO:0000313" key="2">
    <source>
        <dbReference type="Proteomes" id="UP001066276"/>
    </source>
</evidence>
<keyword evidence="2" id="KW-1185">Reference proteome</keyword>
<evidence type="ECO:0000313" key="1">
    <source>
        <dbReference type="EMBL" id="KAJ1183214.1"/>
    </source>
</evidence>
<dbReference type="EMBL" id="JANPWB010000005">
    <property type="protein sequence ID" value="KAJ1183214.1"/>
    <property type="molecule type" value="Genomic_DNA"/>
</dbReference>
<dbReference type="PANTHER" id="PTHR31635">
    <property type="entry name" value="REVERSE TRANSCRIPTASE DOMAIN-CONTAINING PROTEIN-RELATED"/>
    <property type="match status" value="1"/>
</dbReference>
<proteinExistence type="predicted"/>
<dbReference type="Proteomes" id="UP001066276">
    <property type="component" value="Chromosome 3_1"/>
</dbReference>
<organism evidence="1 2">
    <name type="scientific">Pleurodeles waltl</name>
    <name type="common">Iberian ribbed newt</name>
    <dbReference type="NCBI Taxonomy" id="8319"/>
    <lineage>
        <taxon>Eukaryota</taxon>
        <taxon>Metazoa</taxon>
        <taxon>Chordata</taxon>
        <taxon>Craniata</taxon>
        <taxon>Vertebrata</taxon>
        <taxon>Euteleostomi</taxon>
        <taxon>Amphibia</taxon>
        <taxon>Batrachia</taxon>
        <taxon>Caudata</taxon>
        <taxon>Salamandroidea</taxon>
        <taxon>Salamandridae</taxon>
        <taxon>Pleurodelinae</taxon>
        <taxon>Pleurodeles</taxon>
    </lineage>
</organism>
<sequence>MRPYRDLEMILEVEAAGGQCVSDSLGVINKFRDHYEDLYISKSVHNDPDITDCLEHITMTRLTNDDRERLMSSLKPTEIRKVIQEMAAGKAPGMDGLPVTVYKRYQEILIPQLQTLFQGIAAYAIMPPTMREALMVTLLKPSNTLRHCF</sequence>
<name>A0AAV7U2E5_PLEWA</name>
<dbReference type="PANTHER" id="PTHR31635:SF196">
    <property type="entry name" value="REVERSE TRANSCRIPTASE DOMAIN-CONTAINING PROTEIN-RELATED"/>
    <property type="match status" value="1"/>
</dbReference>
<dbReference type="AlphaFoldDB" id="A0AAV7U2E5"/>